<gene>
    <name evidence="1" type="ORF">K488DRAFT_78544</name>
</gene>
<comment type="caution">
    <text evidence="1">The sequence shown here is derived from an EMBL/GenBank/DDBJ whole genome shotgun (WGS) entry which is preliminary data.</text>
</comment>
<name>A0ACB8QKD6_9AGAM</name>
<evidence type="ECO:0000313" key="2">
    <source>
        <dbReference type="Proteomes" id="UP000814128"/>
    </source>
</evidence>
<proteinExistence type="predicted"/>
<accession>A0ACB8QKD6</accession>
<dbReference type="Proteomes" id="UP000814128">
    <property type="component" value="Unassembled WGS sequence"/>
</dbReference>
<reference evidence="1" key="2">
    <citation type="journal article" date="2022" name="New Phytol.">
        <title>Evolutionary transition to the ectomycorrhizal habit in the genomes of a hyperdiverse lineage of mushroom-forming fungi.</title>
        <authorList>
            <person name="Looney B."/>
            <person name="Miyauchi S."/>
            <person name="Morin E."/>
            <person name="Drula E."/>
            <person name="Courty P.E."/>
            <person name="Kohler A."/>
            <person name="Kuo A."/>
            <person name="LaButti K."/>
            <person name="Pangilinan J."/>
            <person name="Lipzen A."/>
            <person name="Riley R."/>
            <person name="Andreopoulos W."/>
            <person name="He G."/>
            <person name="Johnson J."/>
            <person name="Nolan M."/>
            <person name="Tritt A."/>
            <person name="Barry K.W."/>
            <person name="Grigoriev I.V."/>
            <person name="Nagy L.G."/>
            <person name="Hibbett D."/>
            <person name="Henrissat B."/>
            <person name="Matheny P.B."/>
            <person name="Labbe J."/>
            <person name="Martin F.M."/>
        </authorList>
    </citation>
    <scope>NUCLEOTIDE SEQUENCE</scope>
    <source>
        <strain evidence="1">EC-137</strain>
    </source>
</reference>
<dbReference type="EMBL" id="MU273550">
    <property type="protein sequence ID" value="KAI0032293.1"/>
    <property type="molecule type" value="Genomic_DNA"/>
</dbReference>
<evidence type="ECO:0000313" key="1">
    <source>
        <dbReference type="EMBL" id="KAI0032293.1"/>
    </source>
</evidence>
<sequence length="977" mass="106031">MATLRPNHAYRTLPTPLQPSEDEIQREVENLRDIRRRSTAQGGPGPVIDPDLPSASAQQAAANYRHPDDSSSDSHSNEDLQEPQTPGDDPFHLFWVPAGMHPEIDPAQFRQFLKEHARGPADGTATALTRAGSVGSTGLGRKRSMLSRQYHPPSDDSSDDGSEEKVVPLRRNRTSYYNAEGPQLTIKDLEKLDELAEEASQSSDPSRLRSVLRRSLSMNVSPSAIDKMDNVPDMGDEADAPIIVPRPGQILRRAARTKIRKPGQTGEGAHRFNATRRGSAGARAAAAALALAEAQSQSQSRTSSEQSSVSDDHSHSHDLEHEHEHGHGHEHEPRLRPRARADSLEMQPTERPESYSAETFIYDAYANDDDDERGAIVVSPILEPLEDTEPRRDAELTPIPLAPMALPTFEPLPAPQQVQQPSVPPQVLQPVQPPLPAQQPLDIIQPVPQRAPAVGAIIEPYRGASPDSLASVSTTTSNTLVHDYPSTAASSTVGHGSQESAFTPRKEKDKERDKDKDKDKKGGGLFKWGSDRKGKKEKEKEKEKEKNEGFFGSLFGGSRKKADDAPPGLGHGAGREAAAALLGASKARSAGPSPSPQPLVNNYARYPIHVERAIYRLSHIKLANPRRPLYEQVLISNLMFWYLGVINKAQTQAQQQQQQQQAQQQQAQEQQAQPQQAQQQSQQPQSPPPSQQQPQQPAPTSNGVPQLPPSFAEREREDELAEQQRRRGGLSKPSGRRAEMPVRGPQYDMQHRAMEQEHFGRVQGAGTGAGYAGAGLGAGYAGTGPYAAPQTQGAYASSVGQAAGPPPGAHHTLGGPAAHHAYDGVNGRPPLTRESTVQPQVQQQQQQQSWQAQQRAAAPSSPAPRRGASPAPSPQRTPSPPPRSQHAHAHAHQQSPPRRSRSPPPHNRYVAPEKAVVTSSARAPTRSVSANANGSAKNANLGRKTVSAHAQPAARRPPSEDEDVPLAMWQQAVARRR</sequence>
<organism evidence="1 2">
    <name type="scientific">Vararia minispora EC-137</name>
    <dbReference type="NCBI Taxonomy" id="1314806"/>
    <lineage>
        <taxon>Eukaryota</taxon>
        <taxon>Fungi</taxon>
        <taxon>Dikarya</taxon>
        <taxon>Basidiomycota</taxon>
        <taxon>Agaricomycotina</taxon>
        <taxon>Agaricomycetes</taxon>
        <taxon>Russulales</taxon>
        <taxon>Lachnocladiaceae</taxon>
        <taxon>Vararia</taxon>
    </lineage>
</organism>
<keyword evidence="2" id="KW-1185">Reference proteome</keyword>
<reference evidence="1" key="1">
    <citation type="submission" date="2021-02" db="EMBL/GenBank/DDBJ databases">
        <authorList>
            <consortium name="DOE Joint Genome Institute"/>
            <person name="Ahrendt S."/>
            <person name="Looney B.P."/>
            <person name="Miyauchi S."/>
            <person name="Morin E."/>
            <person name="Drula E."/>
            <person name="Courty P.E."/>
            <person name="Chicoki N."/>
            <person name="Fauchery L."/>
            <person name="Kohler A."/>
            <person name="Kuo A."/>
            <person name="Labutti K."/>
            <person name="Pangilinan J."/>
            <person name="Lipzen A."/>
            <person name="Riley R."/>
            <person name="Andreopoulos W."/>
            <person name="He G."/>
            <person name="Johnson J."/>
            <person name="Barry K.W."/>
            <person name="Grigoriev I.V."/>
            <person name="Nagy L."/>
            <person name="Hibbett D."/>
            <person name="Henrissat B."/>
            <person name="Matheny P.B."/>
            <person name="Labbe J."/>
            <person name="Martin F."/>
        </authorList>
    </citation>
    <scope>NUCLEOTIDE SEQUENCE</scope>
    <source>
        <strain evidence="1">EC-137</strain>
    </source>
</reference>
<protein>
    <submittedName>
        <fullName evidence="1">Uncharacterized protein</fullName>
    </submittedName>
</protein>